<evidence type="ECO:0000313" key="2">
    <source>
        <dbReference type="Proteomes" id="UP000748752"/>
    </source>
</evidence>
<keyword evidence="2" id="KW-1185">Reference proteome</keyword>
<accession>A0ABS1CDJ4</accession>
<comment type="caution">
    <text evidence="1">The sequence shown here is derived from an EMBL/GenBank/DDBJ whole genome shotgun (WGS) entry which is preliminary data.</text>
</comment>
<gene>
    <name evidence="1" type="ORF">CKO31_04275</name>
</gene>
<sequence>MGAVRRHPARHQAIVVTHPEDNSMNDVRIIEVDEALHAQTDMRPGTRMVQVAVPVDRPVTVHAAVNAKKLQQCRIWDAAGHMHFEWEGRGEHRTIGAGSRTFEHTPLNVACMALQTDHWVVSDLNVCAESEEGERRVVINCEDGGDFPGSWDDLILRFSWTED</sequence>
<proteinExistence type="predicted"/>
<dbReference type="Proteomes" id="UP000748752">
    <property type="component" value="Unassembled WGS sequence"/>
</dbReference>
<evidence type="ECO:0000313" key="1">
    <source>
        <dbReference type="EMBL" id="MBK1629970.1"/>
    </source>
</evidence>
<reference evidence="1 2" key="1">
    <citation type="journal article" date="2020" name="Microorganisms">
        <title>Osmotic Adaptation and Compatible Solute Biosynthesis of Phototrophic Bacteria as Revealed from Genome Analyses.</title>
        <authorList>
            <person name="Imhoff J.F."/>
            <person name="Rahn T."/>
            <person name="Kunzel S."/>
            <person name="Keller A."/>
            <person name="Neulinger S.C."/>
        </authorList>
    </citation>
    <scope>NUCLEOTIDE SEQUENCE [LARGE SCALE GENOMIC DNA]</scope>
    <source>
        <strain evidence="1 2">DSM 6210</strain>
    </source>
</reference>
<dbReference type="EMBL" id="NRRV01000007">
    <property type="protein sequence ID" value="MBK1629970.1"/>
    <property type="molecule type" value="Genomic_DNA"/>
</dbReference>
<protein>
    <submittedName>
        <fullName evidence="1">Uncharacterized protein</fullName>
    </submittedName>
</protein>
<name>A0ABS1CDJ4_9GAMM</name>
<organism evidence="1 2">
    <name type="scientific">Thiohalocapsa halophila</name>
    <dbReference type="NCBI Taxonomy" id="69359"/>
    <lineage>
        <taxon>Bacteria</taxon>
        <taxon>Pseudomonadati</taxon>
        <taxon>Pseudomonadota</taxon>
        <taxon>Gammaproteobacteria</taxon>
        <taxon>Chromatiales</taxon>
        <taxon>Chromatiaceae</taxon>
        <taxon>Thiohalocapsa</taxon>
    </lineage>
</organism>